<dbReference type="EMBL" id="CP062008">
    <property type="protein sequence ID" value="QPG69967.1"/>
    <property type="molecule type" value="Genomic_DNA"/>
</dbReference>
<reference evidence="1 2" key="1">
    <citation type="journal article" date="2019" name="BMC Evol. Biol.">
        <title>Comparative genomics of Mycobacterium mucogenicum and Mycobacterium neoaurum clade members emphasizing tRNA and non-coding RNA.</title>
        <authorList>
            <person name="Behra P.R.K."/>
            <person name="Pettersson B.M.F."/>
            <person name="Das S."/>
            <person name="Dasgupta S."/>
            <person name="Kirsebom L.A."/>
        </authorList>
    </citation>
    <scope>NUCLEOTIDE SEQUENCE [LARGE SCALE GENOMIC DNA]</scope>
    <source>
        <strain evidence="1 2">DSM 44124</strain>
    </source>
</reference>
<dbReference type="GeneID" id="76723804"/>
<keyword evidence="2" id="KW-1185">Reference proteome</keyword>
<dbReference type="RefSeq" id="WP_167542163.1">
    <property type="nucleotide sequence ID" value="NZ_ANBS01000001.1"/>
</dbReference>
<proteinExistence type="predicted"/>
<reference evidence="1 2" key="2">
    <citation type="journal article" date="2019" name="Sci. Rep.">
        <title>Insight into the biology of Mycobacterium mucogenicum and Mycobacterium neoaurum clade members.</title>
        <authorList>
            <person name="Behra P.R.K."/>
            <person name="Pettersson B.M.F."/>
            <person name="Ramesh M."/>
            <person name="Dasgupta S."/>
            <person name="Kirsebom L.A."/>
        </authorList>
    </citation>
    <scope>NUCLEOTIDE SEQUENCE [LARGE SCALE GENOMIC DNA]</scope>
    <source>
        <strain evidence="1 2">DSM 44124</strain>
    </source>
</reference>
<accession>A0A8E4W390</accession>
<evidence type="ECO:0000313" key="1">
    <source>
        <dbReference type="EMBL" id="QPG69967.1"/>
    </source>
</evidence>
<protein>
    <submittedName>
        <fullName evidence="1">Uncharacterized protein</fullName>
    </submittedName>
</protein>
<dbReference type="AlphaFoldDB" id="A0A8E4W390"/>
<evidence type="ECO:0000313" key="2">
    <source>
        <dbReference type="Proteomes" id="UP000309231"/>
    </source>
</evidence>
<gene>
    <name evidence="1" type="ORF">C1S78_002755</name>
</gene>
<sequence length="55" mass="6317">MTEPPRQQRPRTRTLAELTLIVRPHWSKVRTFTDEERADAEAYAVEHGGTVELLG</sequence>
<dbReference type="KEGG" id="mmuc:C1S78_002755"/>
<organism evidence="1 2">
    <name type="scientific">Mycolicibacterium mucogenicum DSM 44124</name>
    <dbReference type="NCBI Taxonomy" id="1226753"/>
    <lineage>
        <taxon>Bacteria</taxon>
        <taxon>Bacillati</taxon>
        <taxon>Actinomycetota</taxon>
        <taxon>Actinomycetes</taxon>
        <taxon>Mycobacteriales</taxon>
        <taxon>Mycobacteriaceae</taxon>
        <taxon>Mycolicibacterium</taxon>
    </lineage>
</organism>
<name>A0A8E4W390_MYCMU</name>
<dbReference type="Proteomes" id="UP000309231">
    <property type="component" value="Chromosome"/>
</dbReference>